<reference evidence="2" key="1">
    <citation type="submission" date="2019-05" db="EMBL/GenBank/DDBJ databases">
        <title>Annotation for the trematode Fasciolopsis buski.</title>
        <authorList>
            <person name="Choi Y.-J."/>
        </authorList>
    </citation>
    <scope>NUCLEOTIDE SEQUENCE</scope>
    <source>
        <strain evidence="2">HT</strain>
        <tissue evidence="2">Whole worm</tissue>
    </source>
</reference>
<dbReference type="OrthoDB" id="6266169at2759"/>
<gene>
    <name evidence="2" type="ORF">FBUS_03117</name>
</gene>
<dbReference type="AlphaFoldDB" id="A0A8E0RSS4"/>
<keyword evidence="3" id="KW-1185">Reference proteome</keyword>
<dbReference type="Proteomes" id="UP000728185">
    <property type="component" value="Unassembled WGS sequence"/>
</dbReference>
<name>A0A8E0RSS4_9TREM</name>
<accession>A0A8E0RSS4</accession>
<sequence length="473" mass="51528">MKSALRKVRHLITRNTRSTEGGDSINEEDNSEVSPKSCFHLNTESDYCVQVELLPPGQLIRIFGVDTSLSCLDFALKLSLVLGLQPGSHLLMVPNLNFSRLSGDAKRGLVSHVWQRAPSNSRLKDWLKPLSCAGTNSTTEEAVGAQSQCTVLGSLRLVHRNCVRNAARSGLLETHLQNGSKDMCFKGKRVTKSGRELLDEIGARVLVHLPRDRKIVIRANLSRPIFESVVEVCILRSLTPGHHSLRNPHTGCLLDPLLSFRAQRTMEFELRECDPTESNLACLVNTNNLDKWSPVDSSGGLCLVIKPQELSLGGLTISSQKSRSMSTLGDPLVVSSSSGGCSILTPSNAFGKDAGPHKIRDTSLNIPVHYQSTNLSNPKIRKKRKAPPPPSPAVTQPAMSHPLSNRSLQNLCCSNFNLPPSKSSSFVQINCADDQDETEKRDLTYLAASSVNSKASSVGFSSASGFCCFIFLD</sequence>
<proteinExistence type="predicted"/>
<protein>
    <recommendedName>
        <fullName evidence="4">RBD domain-containing protein</fullName>
    </recommendedName>
</protein>
<evidence type="ECO:0008006" key="4">
    <source>
        <dbReference type="Google" id="ProtNLM"/>
    </source>
</evidence>
<comment type="caution">
    <text evidence="2">The sequence shown here is derived from an EMBL/GenBank/DDBJ whole genome shotgun (WGS) entry which is preliminary data.</text>
</comment>
<evidence type="ECO:0000256" key="1">
    <source>
        <dbReference type="SAM" id="MobiDB-lite"/>
    </source>
</evidence>
<organism evidence="2 3">
    <name type="scientific">Fasciolopsis buskii</name>
    <dbReference type="NCBI Taxonomy" id="27845"/>
    <lineage>
        <taxon>Eukaryota</taxon>
        <taxon>Metazoa</taxon>
        <taxon>Spiralia</taxon>
        <taxon>Lophotrochozoa</taxon>
        <taxon>Platyhelminthes</taxon>
        <taxon>Trematoda</taxon>
        <taxon>Digenea</taxon>
        <taxon>Plagiorchiida</taxon>
        <taxon>Echinostomata</taxon>
        <taxon>Echinostomatoidea</taxon>
        <taxon>Fasciolidae</taxon>
        <taxon>Fasciolopsis</taxon>
    </lineage>
</organism>
<evidence type="ECO:0000313" key="3">
    <source>
        <dbReference type="Proteomes" id="UP000728185"/>
    </source>
</evidence>
<dbReference type="EMBL" id="LUCM01007456">
    <property type="protein sequence ID" value="KAA0189899.1"/>
    <property type="molecule type" value="Genomic_DNA"/>
</dbReference>
<feature type="region of interest" description="Disordered" evidence="1">
    <location>
        <begin position="375"/>
        <end position="401"/>
    </location>
</feature>
<evidence type="ECO:0000313" key="2">
    <source>
        <dbReference type="EMBL" id="KAA0189899.1"/>
    </source>
</evidence>